<dbReference type="OrthoDB" id="5121955at2759"/>
<dbReference type="OMA" id="MEWEMDA"/>
<dbReference type="InterPro" id="IPR001138">
    <property type="entry name" value="Zn2Cys6_DnaBD"/>
</dbReference>
<organism evidence="5 6">
    <name type="scientific">Trichoderma harzianum</name>
    <name type="common">Hypocrea lixii</name>
    <dbReference type="NCBI Taxonomy" id="5544"/>
    <lineage>
        <taxon>Eukaryota</taxon>
        <taxon>Fungi</taxon>
        <taxon>Dikarya</taxon>
        <taxon>Ascomycota</taxon>
        <taxon>Pezizomycotina</taxon>
        <taxon>Sordariomycetes</taxon>
        <taxon>Hypocreomycetidae</taxon>
        <taxon>Hypocreales</taxon>
        <taxon>Hypocreaceae</taxon>
        <taxon>Trichoderma</taxon>
    </lineage>
</organism>
<dbReference type="InterPro" id="IPR036864">
    <property type="entry name" value="Zn2-C6_fun-type_DNA-bd_sf"/>
</dbReference>
<dbReference type="Proteomes" id="UP000034112">
    <property type="component" value="Unassembled WGS sequence"/>
</dbReference>
<dbReference type="Pfam" id="PF00172">
    <property type="entry name" value="Zn_clus"/>
    <property type="match status" value="1"/>
</dbReference>
<feature type="compositionally biased region" description="Basic and acidic residues" evidence="3">
    <location>
        <begin position="49"/>
        <end position="59"/>
    </location>
</feature>
<dbReference type="AlphaFoldDB" id="A0A0F9XA74"/>
<dbReference type="GO" id="GO:0000981">
    <property type="term" value="F:DNA-binding transcription factor activity, RNA polymerase II-specific"/>
    <property type="evidence" value="ECO:0007669"/>
    <property type="project" value="InterPro"/>
</dbReference>
<dbReference type="PROSITE" id="PS50048">
    <property type="entry name" value="ZN2_CY6_FUNGAL_2"/>
    <property type="match status" value="1"/>
</dbReference>
<gene>
    <name evidence="5" type="ORF">THAR02_06475</name>
</gene>
<dbReference type="SUPFAM" id="SSF57701">
    <property type="entry name" value="Zn2/Cys6 DNA-binding domain"/>
    <property type="match status" value="1"/>
</dbReference>
<proteinExistence type="predicted"/>
<accession>A0A0F9XA74</accession>
<evidence type="ECO:0000256" key="1">
    <source>
        <dbReference type="ARBA" id="ARBA00022723"/>
    </source>
</evidence>
<dbReference type="GO" id="GO:0006351">
    <property type="term" value="P:DNA-templated transcription"/>
    <property type="evidence" value="ECO:0007669"/>
    <property type="project" value="InterPro"/>
</dbReference>
<sequence>MPRRRASKACLHCRQRKVRCDVTLRGVPCLNCQLDHQLCAVQERKSKRSLSDSKLRHEGGSVSDGISARPTDDNPSGIDSIDQWAKRLSGLAPPNLKGLSISGFDSPQDDIRANESTCISLEGFSPRTANTISNLHKYSQARDRANTHNAFTQQTPPSINKIGSSSHDTLPFIRRPELGHLSELDIKYMQLNGCFDLPPMPILNEFVRMYFLHVHPIVPLIEEGDFWDSFSCANGEKISLLVFQAMIFAACAFIPGAIAEATGFDCPRSATAAFYKKAKILYDFEIESDPISLGQAALLFTFWPAGLRPGPAKSNSTWVSIAIRHAKSLRAHHLTSNAGRIKQTTIPPKTRISLRRLWWCCYIRDRILALGLRRTLRIQEKYPPLVLEDFENEIHRSRVYNVESKRRFFDIFIQISKLCVAVTDLLRICSTSEDGLESETSIADHHKAMADCTAQLDEWYDEAKRQFPDDADEPGIQPHFLIIQTNLMFTYYFAAKLAILHQEIFYAARDAENENENGNANEEGGGNGDGACLKLAGKSDEVRDAVNNIIKHLTNPVRLGLAQYLPVSVVAFVAMPLMVQIVNAKIMSRGVANPRAAMHRQQLHSLISLIKQCHQRLDGIDAVCMTIRRLTDQAQARIMSENASQITECIDLIDHNPIEYLRLFLNLDLNLSNATTVDKIQFVELKEDLLRTKTAASASDAPAPAGNAEASKPAFVQPAEPFLASPPQDTWDVNFPEPKAEAIVDMDDSVLDIDELLGGDGALGTDPSFALEPLTFMNQQMEWEMDAWLLGETA</sequence>
<dbReference type="SMART" id="SM00066">
    <property type="entry name" value="GAL4"/>
    <property type="match status" value="1"/>
</dbReference>
<keyword evidence="2" id="KW-0539">Nucleus</keyword>
<comment type="caution">
    <text evidence="5">The sequence shown here is derived from an EMBL/GenBank/DDBJ whole genome shotgun (WGS) entry which is preliminary data.</text>
</comment>
<dbReference type="SMART" id="SM00906">
    <property type="entry name" value="Fungal_trans"/>
    <property type="match status" value="1"/>
</dbReference>
<dbReference type="CDD" id="cd00067">
    <property type="entry name" value="GAL4"/>
    <property type="match status" value="1"/>
</dbReference>
<evidence type="ECO:0000313" key="5">
    <source>
        <dbReference type="EMBL" id="KKP01435.1"/>
    </source>
</evidence>
<dbReference type="InterPro" id="IPR052761">
    <property type="entry name" value="Fungal_Detox/Toxin_TFs"/>
</dbReference>
<protein>
    <recommendedName>
        <fullName evidence="4">Zn(2)-C6 fungal-type domain-containing protein</fullName>
    </recommendedName>
</protein>
<dbReference type="PANTHER" id="PTHR47425">
    <property type="entry name" value="FARB-RELATED"/>
    <property type="match status" value="1"/>
</dbReference>
<dbReference type="EMBL" id="JOKZ01000196">
    <property type="protein sequence ID" value="KKP01435.1"/>
    <property type="molecule type" value="Genomic_DNA"/>
</dbReference>
<dbReference type="InterPro" id="IPR007219">
    <property type="entry name" value="XnlR_reg_dom"/>
</dbReference>
<feature type="region of interest" description="Disordered" evidence="3">
    <location>
        <begin position="49"/>
        <end position="80"/>
    </location>
</feature>
<dbReference type="CDD" id="cd12148">
    <property type="entry name" value="fungal_TF_MHR"/>
    <property type="match status" value="1"/>
</dbReference>
<keyword evidence="1" id="KW-0479">Metal-binding</keyword>
<dbReference type="Pfam" id="PF04082">
    <property type="entry name" value="Fungal_trans"/>
    <property type="match status" value="1"/>
</dbReference>
<evidence type="ECO:0000256" key="3">
    <source>
        <dbReference type="SAM" id="MobiDB-lite"/>
    </source>
</evidence>
<dbReference type="GO" id="GO:0008270">
    <property type="term" value="F:zinc ion binding"/>
    <property type="evidence" value="ECO:0007669"/>
    <property type="project" value="InterPro"/>
</dbReference>
<reference evidence="6" key="1">
    <citation type="journal article" date="2015" name="Genome Announc.">
        <title>Draft whole-genome sequence of the biocontrol agent Trichoderma harzianum T6776.</title>
        <authorList>
            <person name="Baroncelli R."/>
            <person name="Piaggeschi G."/>
            <person name="Fiorini L."/>
            <person name="Bertolini E."/>
            <person name="Zapparata A."/>
            <person name="Pe M.E."/>
            <person name="Sarrocco S."/>
            <person name="Vannacci G."/>
        </authorList>
    </citation>
    <scope>NUCLEOTIDE SEQUENCE [LARGE SCALE GENOMIC DNA]</scope>
    <source>
        <strain evidence="6">T6776</strain>
    </source>
</reference>
<dbReference type="PANTHER" id="PTHR47425:SF2">
    <property type="entry name" value="FARB-RELATED"/>
    <property type="match status" value="1"/>
</dbReference>
<evidence type="ECO:0000313" key="6">
    <source>
        <dbReference type="Proteomes" id="UP000034112"/>
    </source>
</evidence>
<dbReference type="Gene3D" id="4.10.240.10">
    <property type="entry name" value="Zn(2)-C6 fungal-type DNA-binding domain"/>
    <property type="match status" value="1"/>
</dbReference>
<name>A0A0F9XA74_TRIHA</name>
<dbReference type="GO" id="GO:0003677">
    <property type="term" value="F:DNA binding"/>
    <property type="evidence" value="ECO:0007669"/>
    <property type="project" value="InterPro"/>
</dbReference>
<evidence type="ECO:0000259" key="4">
    <source>
        <dbReference type="PROSITE" id="PS50048"/>
    </source>
</evidence>
<feature type="domain" description="Zn(2)-C6 fungal-type" evidence="4">
    <location>
        <begin position="9"/>
        <end position="41"/>
    </location>
</feature>
<evidence type="ECO:0000256" key="2">
    <source>
        <dbReference type="ARBA" id="ARBA00023242"/>
    </source>
</evidence>